<accession>A0A4P8MVF1</accession>
<gene>
    <name evidence="1" type="ORF">Barba1S_gp034</name>
</gene>
<dbReference type="Proteomes" id="UP000300052">
    <property type="component" value="Genome"/>
</dbReference>
<evidence type="ECO:0000313" key="2">
    <source>
        <dbReference type="Proteomes" id="UP000300052"/>
    </source>
</evidence>
<dbReference type="EMBL" id="MK719702">
    <property type="protein sequence ID" value="QCQ58021.1"/>
    <property type="molecule type" value="Genomic_DNA"/>
</dbReference>
<name>A0A4P8MVF1_9CAUD</name>
<sequence>MILDYKLNKKLSLVGDTLYKDVIKYLTDFTGTKITAKRMTDIKRCCYCMILNTAYIVNKARPYITLTLDENAYSVPVIYNGNNTGRKISYTNMKIVLSYLENYTHSITEKGGATDYRLTYVGVDSEGKDKFRMVPQSFETSKLYLCEKIIKQVSENVKDFTIKDSVIEVRDSNGKPIGIRLTEKEKHLVDVLNAFNTALDKGKINIQDDRFHVALRKIFNNSSLKEGGRVFMTGSDVSDLLNKENRRQIFINDIQTVEIDYSQLWPRIAADLVGQELAPDFDVYGVQIEGYCPKVMRDLAKVGLMCLFNADNFDTAYYATLGELKSSGMQAKIDDAKQRGEWQEFPIIRKMLDMLMERNAYLLDFFFAKKATFLMNIESSLMDYMLERAVEDERILVPIHDSVIVQDDYADIAEANMYKAYQVVVGGNNCVVKRK</sequence>
<evidence type="ECO:0008006" key="3">
    <source>
        <dbReference type="Google" id="ProtNLM"/>
    </source>
</evidence>
<organism evidence="1 2">
    <name type="scientific">Rheinheimera phage vB_RspM_Barba1S</name>
    <dbReference type="NCBI Taxonomy" id="2565660"/>
    <lineage>
        <taxon>Viruses</taxon>
        <taxon>Duplodnaviria</taxon>
        <taxon>Heunggongvirae</taxon>
        <taxon>Uroviricota</taxon>
        <taxon>Caudoviricetes</taxon>
        <taxon>Barbavirus</taxon>
        <taxon>Barbavirus barba18A</taxon>
    </lineage>
</organism>
<proteinExistence type="predicted"/>
<protein>
    <recommendedName>
        <fullName evidence="3">DNA polymerase</fullName>
    </recommendedName>
</protein>
<reference evidence="1 2" key="1">
    <citation type="submission" date="2019-03" db="EMBL/GenBank/DDBJ databases">
        <title>Genomic and seasonal variations among aquatic phages infecting the Baltic Sea Gammaproteobacteria Rheinheimera sp. bal341.</title>
        <authorList>
            <person name="Nilsson E."/>
            <person name="Li K."/>
            <person name="Fridlund J."/>
            <person name="Sulcius S."/>
            <person name="Bunse C."/>
            <person name="Karlsson C.M.G."/>
            <person name="Lindh M."/>
            <person name="Lundin D."/>
            <person name="Pinhassi J."/>
            <person name="Holmfeldt K."/>
        </authorList>
    </citation>
    <scope>NUCLEOTIDE SEQUENCE [LARGE SCALE GENOMIC DNA]</scope>
</reference>
<evidence type="ECO:0000313" key="1">
    <source>
        <dbReference type="EMBL" id="QCQ58021.1"/>
    </source>
</evidence>